<evidence type="ECO:0000313" key="2">
    <source>
        <dbReference type="EMBL" id="CAG8815691.1"/>
    </source>
</evidence>
<name>A0ABN7W3Y9_GIGMA</name>
<feature type="transmembrane region" description="Helical" evidence="1">
    <location>
        <begin position="40"/>
        <end position="65"/>
    </location>
</feature>
<proteinExistence type="predicted"/>
<comment type="caution">
    <text evidence="2">The sequence shown here is derived from an EMBL/GenBank/DDBJ whole genome shotgun (WGS) entry which is preliminary data.</text>
</comment>
<accession>A0ABN7W3Y9</accession>
<organism evidence="2 3">
    <name type="scientific">Gigaspora margarita</name>
    <dbReference type="NCBI Taxonomy" id="4874"/>
    <lineage>
        <taxon>Eukaryota</taxon>
        <taxon>Fungi</taxon>
        <taxon>Fungi incertae sedis</taxon>
        <taxon>Mucoromycota</taxon>
        <taxon>Glomeromycotina</taxon>
        <taxon>Glomeromycetes</taxon>
        <taxon>Diversisporales</taxon>
        <taxon>Gigasporaceae</taxon>
        <taxon>Gigaspora</taxon>
    </lineage>
</organism>
<evidence type="ECO:0000256" key="1">
    <source>
        <dbReference type="SAM" id="Phobius"/>
    </source>
</evidence>
<protein>
    <submittedName>
        <fullName evidence="2">45430_t:CDS:1</fullName>
    </submittedName>
</protein>
<evidence type="ECO:0000313" key="3">
    <source>
        <dbReference type="Proteomes" id="UP000789901"/>
    </source>
</evidence>
<gene>
    <name evidence="2" type="ORF">GMARGA_LOCUS26354</name>
</gene>
<dbReference type="Proteomes" id="UP000789901">
    <property type="component" value="Unassembled WGS sequence"/>
</dbReference>
<keyword evidence="3" id="KW-1185">Reference proteome</keyword>
<keyword evidence="1" id="KW-0812">Transmembrane</keyword>
<feature type="non-terminal residue" evidence="2">
    <location>
        <position position="1"/>
    </location>
</feature>
<keyword evidence="1" id="KW-0472">Membrane</keyword>
<sequence length="88" mass="9453">ITSYDPLKPFQSVKTTTIPSVTSSASPSNNITIYNHSNNIVTIIGIAFGAIVGLIILSTIAILIIRRFGHAPYSFIPHDDEPNNEVSG</sequence>
<reference evidence="2 3" key="1">
    <citation type="submission" date="2021-06" db="EMBL/GenBank/DDBJ databases">
        <authorList>
            <person name="Kallberg Y."/>
            <person name="Tangrot J."/>
            <person name="Rosling A."/>
        </authorList>
    </citation>
    <scope>NUCLEOTIDE SEQUENCE [LARGE SCALE GENOMIC DNA]</scope>
    <source>
        <strain evidence="2 3">120-4 pot B 10/14</strain>
    </source>
</reference>
<keyword evidence="1" id="KW-1133">Transmembrane helix</keyword>
<dbReference type="EMBL" id="CAJVQB010030535">
    <property type="protein sequence ID" value="CAG8815691.1"/>
    <property type="molecule type" value="Genomic_DNA"/>
</dbReference>